<protein>
    <recommendedName>
        <fullName evidence="14">NADH dehydrogenase [ubiquinone] 1 subunit C2</fullName>
    </recommendedName>
</protein>
<dbReference type="EMBL" id="VYZN01000017">
    <property type="protein sequence ID" value="KAE9538205.1"/>
    <property type="molecule type" value="Genomic_DNA"/>
</dbReference>
<name>A0A6G0TT32_APHGL</name>
<dbReference type="OrthoDB" id="6329847at2759"/>
<evidence type="ECO:0000256" key="11">
    <source>
        <dbReference type="SAM" id="Phobius"/>
    </source>
</evidence>
<evidence type="ECO:0000256" key="7">
    <source>
        <dbReference type="ARBA" id="ARBA00022982"/>
    </source>
</evidence>
<dbReference type="GO" id="GO:0006120">
    <property type="term" value="P:mitochondrial electron transport, NADH to ubiquinone"/>
    <property type="evidence" value="ECO:0007669"/>
    <property type="project" value="InterPro"/>
</dbReference>
<proteinExistence type="inferred from homology"/>
<evidence type="ECO:0000256" key="6">
    <source>
        <dbReference type="ARBA" id="ARBA00022792"/>
    </source>
</evidence>
<evidence type="ECO:0000256" key="2">
    <source>
        <dbReference type="ARBA" id="ARBA00008674"/>
    </source>
</evidence>
<sequence>MPTVNGIIIVFNDNKYLLNQPSTYKRQNAIFCSTLENYSVLVFKVFLEKLKMKPIVDYEVAASVDPTPINLLTPGPDFSKYHTTWLEDKWFPFMGFVLGAGSVWYTHTINRRPFYAGLHLKLGAGIIGATALYYYKQYRTSYLADKDAMYRHYIQLHPEDFQAPERKKVGELFKEWVPVR</sequence>
<keyword evidence="3" id="KW-0813">Transport</keyword>
<evidence type="ECO:0000256" key="3">
    <source>
        <dbReference type="ARBA" id="ARBA00022448"/>
    </source>
</evidence>
<feature type="transmembrane region" description="Helical" evidence="11">
    <location>
        <begin position="90"/>
        <end position="107"/>
    </location>
</feature>
<keyword evidence="10 11" id="KW-0472">Membrane</keyword>
<dbReference type="InterPro" id="IPR009423">
    <property type="entry name" value="NDUC2"/>
</dbReference>
<accession>A0A6G0TT32</accession>
<dbReference type="PANTHER" id="PTHR13099">
    <property type="entry name" value="NADH-UBIQUINONE OXIDOREDUCTASE SUBUNIT B14.5B"/>
    <property type="match status" value="1"/>
</dbReference>
<evidence type="ECO:0008006" key="14">
    <source>
        <dbReference type="Google" id="ProtNLM"/>
    </source>
</evidence>
<evidence type="ECO:0000256" key="8">
    <source>
        <dbReference type="ARBA" id="ARBA00022989"/>
    </source>
</evidence>
<keyword evidence="9" id="KW-0496">Mitochondrion</keyword>
<evidence type="ECO:0000256" key="10">
    <source>
        <dbReference type="ARBA" id="ARBA00023136"/>
    </source>
</evidence>
<reference evidence="12 13" key="1">
    <citation type="submission" date="2019-08" db="EMBL/GenBank/DDBJ databases">
        <title>The genome of the soybean aphid Biotype 1, its phylome, world population structure and adaptation to the North American continent.</title>
        <authorList>
            <person name="Giordano R."/>
            <person name="Donthu R.K."/>
            <person name="Hernandez A.G."/>
            <person name="Wright C.L."/>
            <person name="Zimin A.V."/>
        </authorList>
    </citation>
    <scope>NUCLEOTIDE SEQUENCE [LARGE SCALE GENOMIC DNA]</scope>
    <source>
        <tissue evidence="12">Whole aphids</tissue>
    </source>
</reference>
<keyword evidence="5 11" id="KW-0812">Transmembrane</keyword>
<dbReference type="PANTHER" id="PTHR13099:SF0">
    <property type="entry name" value="NADH DEHYDROGENASE [UBIQUINONE] 1 SUBUNIT C2-RELATED"/>
    <property type="match status" value="1"/>
</dbReference>
<keyword evidence="7" id="KW-0249">Electron transport</keyword>
<gene>
    <name evidence="12" type="ORF">AGLY_006177</name>
</gene>
<evidence type="ECO:0000256" key="4">
    <source>
        <dbReference type="ARBA" id="ARBA00022660"/>
    </source>
</evidence>
<comment type="subcellular location">
    <subcellularLocation>
        <location evidence="1">Mitochondrion inner membrane</location>
        <topology evidence="1">Single-pass membrane protein</topology>
        <orientation evidence="1">Matrix side</orientation>
    </subcellularLocation>
</comment>
<feature type="transmembrane region" description="Helical" evidence="11">
    <location>
        <begin position="113"/>
        <end position="135"/>
    </location>
</feature>
<evidence type="ECO:0000256" key="9">
    <source>
        <dbReference type="ARBA" id="ARBA00023128"/>
    </source>
</evidence>
<dbReference type="Pfam" id="PF06374">
    <property type="entry name" value="NDUF_C2"/>
    <property type="match status" value="1"/>
</dbReference>
<comment type="similarity">
    <text evidence="2">Belongs to the complex I NDUFC2 subunit family.</text>
</comment>
<keyword evidence="13" id="KW-1185">Reference proteome</keyword>
<evidence type="ECO:0000256" key="1">
    <source>
        <dbReference type="ARBA" id="ARBA00004298"/>
    </source>
</evidence>
<comment type="caution">
    <text evidence="12">The sequence shown here is derived from an EMBL/GenBank/DDBJ whole genome shotgun (WGS) entry which is preliminary data.</text>
</comment>
<keyword evidence="8 11" id="KW-1133">Transmembrane helix</keyword>
<evidence type="ECO:0000313" key="12">
    <source>
        <dbReference type="EMBL" id="KAE9538205.1"/>
    </source>
</evidence>
<dbReference type="GO" id="GO:0005743">
    <property type="term" value="C:mitochondrial inner membrane"/>
    <property type="evidence" value="ECO:0007669"/>
    <property type="project" value="UniProtKB-SubCell"/>
</dbReference>
<organism evidence="12 13">
    <name type="scientific">Aphis glycines</name>
    <name type="common">Soybean aphid</name>
    <dbReference type="NCBI Taxonomy" id="307491"/>
    <lineage>
        <taxon>Eukaryota</taxon>
        <taxon>Metazoa</taxon>
        <taxon>Ecdysozoa</taxon>
        <taxon>Arthropoda</taxon>
        <taxon>Hexapoda</taxon>
        <taxon>Insecta</taxon>
        <taxon>Pterygota</taxon>
        <taxon>Neoptera</taxon>
        <taxon>Paraneoptera</taxon>
        <taxon>Hemiptera</taxon>
        <taxon>Sternorrhyncha</taxon>
        <taxon>Aphidomorpha</taxon>
        <taxon>Aphidoidea</taxon>
        <taxon>Aphididae</taxon>
        <taxon>Aphidini</taxon>
        <taxon>Aphis</taxon>
        <taxon>Aphis</taxon>
    </lineage>
</organism>
<evidence type="ECO:0000256" key="5">
    <source>
        <dbReference type="ARBA" id="ARBA00022692"/>
    </source>
</evidence>
<keyword evidence="6" id="KW-0999">Mitochondrion inner membrane</keyword>
<dbReference type="Proteomes" id="UP000475862">
    <property type="component" value="Unassembled WGS sequence"/>
</dbReference>
<keyword evidence="4" id="KW-0679">Respiratory chain</keyword>
<dbReference type="AlphaFoldDB" id="A0A6G0TT32"/>
<evidence type="ECO:0000313" key="13">
    <source>
        <dbReference type="Proteomes" id="UP000475862"/>
    </source>
</evidence>